<dbReference type="SUPFAM" id="SSF52540">
    <property type="entry name" value="P-loop containing nucleoside triphosphate hydrolases"/>
    <property type="match status" value="1"/>
</dbReference>
<evidence type="ECO:0008006" key="2">
    <source>
        <dbReference type="Google" id="ProtNLM"/>
    </source>
</evidence>
<proteinExistence type="predicted"/>
<gene>
    <name evidence="1" type="ORF">MNBD_GAMMA15-1319</name>
</gene>
<reference evidence="1" key="1">
    <citation type="submission" date="2018-06" db="EMBL/GenBank/DDBJ databases">
        <authorList>
            <person name="Zhirakovskaya E."/>
        </authorList>
    </citation>
    <scope>NUCLEOTIDE SEQUENCE</scope>
</reference>
<protein>
    <recommendedName>
        <fullName evidence="2">Sulfotransferase domain-containing protein</fullName>
    </recommendedName>
</protein>
<name>A0A3B0ZDR1_9ZZZZ</name>
<evidence type="ECO:0000313" key="1">
    <source>
        <dbReference type="EMBL" id="VAW78846.1"/>
    </source>
</evidence>
<dbReference type="Pfam" id="PF13469">
    <property type="entry name" value="Sulfotransfer_3"/>
    <property type="match status" value="1"/>
</dbReference>
<dbReference type="InterPro" id="IPR027417">
    <property type="entry name" value="P-loop_NTPase"/>
</dbReference>
<accession>A0A3B0ZDR1</accession>
<sequence>MTNSQMAVEGGVTLQKIRRSKLRLNRIRREFRKEASCLERIYGRGKTDDIAVTAPVALISQIQRSGGTLLSQLFDGHPEIHAHPQELKIGYPKKYIWPRLDLSEAPRRWFELLFEDDVIEAASEGYRKDHKSEQRFPFDFSASLQRKFFLEHIRCAGQITMRDVYNAYFSAYFRAWRNNINYLGDKKYITAFTPRLAATDVDAGYFFDVYPDGRLISVVRDPKNWFPSACLHTTKKNKYADFDTALDQWLENTQAMMRNKENYGGRVCIVRFEDLIDKTGAVMEYLSDYLGIEFLNFLLTPTFNGSPITANTSFNTGNSGIIKSASMRYKTLGMDEMRRIERKTGDVYGQVLEKVAGYC</sequence>
<dbReference type="AlphaFoldDB" id="A0A3B0ZDR1"/>
<dbReference type="Gene3D" id="3.40.50.300">
    <property type="entry name" value="P-loop containing nucleotide triphosphate hydrolases"/>
    <property type="match status" value="1"/>
</dbReference>
<organism evidence="1">
    <name type="scientific">hydrothermal vent metagenome</name>
    <dbReference type="NCBI Taxonomy" id="652676"/>
    <lineage>
        <taxon>unclassified sequences</taxon>
        <taxon>metagenomes</taxon>
        <taxon>ecological metagenomes</taxon>
    </lineage>
</organism>
<dbReference type="EMBL" id="UOFN01000102">
    <property type="protein sequence ID" value="VAW78846.1"/>
    <property type="molecule type" value="Genomic_DNA"/>
</dbReference>